<dbReference type="EMBL" id="UINC01001951">
    <property type="protein sequence ID" value="SUZ91148.1"/>
    <property type="molecule type" value="Genomic_DNA"/>
</dbReference>
<proteinExistence type="predicted"/>
<evidence type="ECO:0000256" key="1">
    <source>
        <dbReference type="SAM" id="MobiDB-lite"/>
    </source>
</evidence>
<gene>
    <name evidence="2" type="ORF">METZ01_LOCUS44002</name>
</gene>
<feature type="compositionally biased region" description="Basic residues" evidence="1">
    <location>
        <begin position="236"/>
        <end position="246"/>
    </location>
</feature>
<evidence type="ECO:0000313" key="2">
    <source>
        <dbReference type="EMBL" id="SUZ91148.1"/>
    </source>
</evidence>
<sequence length="318" mass="35749">MAEFNIRSDGVDVTKIMEQIRERIREKRGADYTEQQIRELANVKLEGFLDPEHVRSDLVEHFRQLTDSAPTERIAQNASATPPEVFDFNQDTIYVSSRGPMGKLIRMIRKILNPFLKLFFNPNPMIFALQRQAEINAWTVQLLQSQTDLVERVGKKFLALEELDKLNYEVLNNLVVEMTRLSVDMKNHKMLVESVAGRLDFSERRARALESIVQNRAPTPSAPKGEGADTSTGTSRPRRRRRRPRRRPDGPALPDGPSTAVQTAPSGIKDKEPPDSHDRSAPVPRVVDETPAPPDVADTAPDATEPPDSAATIDDDKQ</sequence>
<accession>A0A381RJL1</accession>
<name>A0A381RJL1_9ZZZZ</name>
<feature type="region of interest" description="Disordered" evidence="1">
    <location>
        <begin position="211"/>
        <end position="318"/>
    </location>
</feature>
<reference evidence="2" key="1">
    <citation type="submission" date="2018-05" db="EMBL/GenBank/DDBJ databases">
        <authorList>
            <person name="Lanie J.A."/>
            <person name="Ng W.-L."/>
            <person name="Kazmierczak K.M."/>
            <person name="Andrzejewski T.M."/>
            <person name="Davidsen T.M."/>
            <person name="Wayne K.J."/>
            <person name="Tettelin H."/>
            <person name="Glass J.I."/>
            <person name="Rusch D."/>
            <person name="Podicherti R."/>
            <person name="Tsui H.-C.T."/>
            <person name="Winkler M.E."/>
        </authorList>
    </citation>
    <scope>NUCLEOTIDE SEQUENCE</scope>
</reference>
<dbReference type="AlphaFoldDB" id="A0A381RJL1"/>
<organism evidence="2">
    <name type="scientific">marine metagenome</name>
    <dbReference type="NCBI Taxonomy" id="408172"/>
    <lineage>
        <taxon>unclassified sequences</taxon>
        <taxon>metagenomes</taxon>
        <taxon>ecological metagenomes</taxon>
    </lineage>
</organism>
<feature type="compositionally biased region" description="Basic and acidic residues" evidence="1">
    <location>
        <begin position="268"/>
        <end position="280"/>
    </location>
</feature>
<feature type="compositionally biased region" description="Low complexity" evidence="1">
    <location>
        <begin position="295"/>
        <end position="312"/>
    </location>
</feature>
<protein>
    <submittedName>
        <fullName evidence="2">Uncharacterized protein</fullName>
    </submittedName>
</protein>